<organism evidence="2 3">
    <name type="scientific">Rosa chinensis</name>
    <name type="common">China rose</name>
    <dbReference type="NCBI Taxonomy" id="74649"/>
    <lineage>
        <taxon>Eukaryota</taxon>
        <taxon>Viridiplantae</taxon>
        <taxon>Streptophyta</taxon>
        <taxon>Embryophyta</taxon>
        <taxon>Tracheophyta</taxon>
        <taxon>Spermatophyta</taxon>
        <taxon>Magnoliopsida</taxon>
        <taxon>eudicotyledons</taxon>
        <taxon>Gunneridae</taxon>
        <taxon>Pentapetalae</taxon>
        <taxon>rosids</taxon>
        <taxon>fabids</taxon>
        <taxon>Rosales</taxon>
        <taxon>Rosaceae</taxon>
        <taxon>Rosoideae</taxon>
        <taxon>Rosoideae incertae sedis</taxon>
        <taxon>Rosa</taxon>
    </lineage>
</organism>
<feature type="compositionally biased region" description="Polar residues" evidence="1">
    <location>
        <begin position="66"/>
        <end position="86"/>
    </location>
</feature>
<dbReference type="AlphaFoldDB" id="A0A2P6SHW3"/>
<dbReference type="Proteomes" id="UP000238479">
    <property type="component" value="Chromosome 1"/>
</dbReference>
<feature type="region of interest" description="Disordered" evidence="1">
    <location>
        <begin position="965"/>
        <end position="1000"/>
    </location>
</feature>
<gene>
    <name evidence="2" type="ORF">RchiOBHm_Chr1g0357311</name>
</gene>
<reference evidence="2 3" key="1">
    <citation type="journal article" date="2018" name="Nat. Genet.">
        <title>The Rosa genome provides new insights in the design of modern roses.</title>
        <authorList>
            <person name="Bendahmane M."/>
        </authorList>
    </citation>
    <scope>NUCLEOTIDE SEQUENCE [LARGE SCALE GENOMIC DNA]</scope>
    <source>
        <strain evidence="3">cv. Old Blush</strain>
    </source>
</reference>
<dbReference type="Gramene" id="PRQ58261">
    <property type="protein sequence ID" value="PRQ58261"/>
    <property type="gene ID" value="RchiOBHm_Chr1g0357311"/>
</dbReference>
<feature type="region of interest" description="Disordered" evidence="1">
    <location>
        <begin position="1"/>
        <end position="22"/>
    </location>
</feature>
<evidence type="ECO:0000313" key="2">
    <source>
        <dbReference type="EMBL" id="PRQ58261.1"/>
    </source>
</evidence>
<evidence type="ECO:0000256" key="1">
    <source>
        <dbReference type="SAM" id="MobiDB-lite"/>
    </source>
</evidence>
<keyword evidence="3" id="KW-1185">Reference proteome</keyword>
<dbReference type="PANTHER" id="PTHR34802:SF1">
    <property type="entry name" value="CHORISMATE SYNTHASE"/>
    <property type="match status" value="1"/>
</dbReference>
<feature type="compositionally biased region" description="Basic and acidic residues" evidence="1">
    <location>
        <begin position="212"/>
        <end position="250"/>
    </location>
</feature>
<dbReference type="EMBL" id="PDCK01000039">
    <property type="protein sequence ID" value="PRQ58261.1"/>
    <property type="molecule type" value="Genomic_DNA"/>
</dbReference>
<dbReference type="STRING" id="74649.A0A2P6SHW3"/>
<sequence>MSLENEDQHLPDQPAETNHEVNKKLKISYTREFLLSLSELESCKKLPDGFDRSFLSEFEDAFRGQRPSSGLSANSFRRNDYGSSPPTRGDAAGYSRLPHGRWESRSSGRSDKDSDTQSDKDSDSGRHYGNQARRPWQVPEHDGLLGSGSFPRPAGFAGGIAAPKVRPNDTYQLNRSNEPYQPPRPYKAPPLTRKEITDSLNDETFGSSEYTNEDRAEEERKRRDSFELMRKEQQKAFQEKQKLKPEKNKGGFDFSTLLDDDTKEEKKLLPRSSEIAEPRLPPASNNDGEKSNLPLQTPASRPLVPPGFTSTVLERNLGTKSLNHPHQVEVGNSGLEDNILHGKSNRVVNGTSDNRVEKQPVEQMVLGKQHHASASTHASFDSMSEKSLNLLPPQGAYNKIIGVDSQLYNKANTPQALEASKNSEVFEIDAEKVTNSTSILEKLFSGAVPLNGVGSSNIIEPHDSKVDEALGPHIVNSSKFAQWFHEEDKKPANEILSGRPNDLLSLIVGSEKAGPHISDGKLRDHSFLSFPSQNSEPAERLLTSNIVSPPVGDSEHMYKSIKPEAVSAVLTCEDLEQSILSEISDSGPTLQPPVQRSVVPDRKAEQPKAKVDNHASQHLLSLLQKGTGLKDIEPSLNQETASSEKVHNIDGTLIGTARHVSKEKNADNTSDPGKSLTLETLFGTAFMKELQSVGAPVSTKRGLVGSARVDVPEPHGLPFSVSDNSFVPSAIDVGPNTSNHSNSDMTANRRKQTKSDKIDEQLLGFDNPQIDLDSLQVRTDLGSKIGVFDGPADIRLPEEDSLITVSEPLNIQNFMSTGNLVKSKVFSSPNTEVDIVEKLAALNSAFKDERSIMGSQEGPPFLRGPYDIRQPDIPYQNHNVQPSSQQLHHPQMNHRGTFFHPSDSHPGNANSQMNFMTPEGMIRNDPPQSHQFPANMLRPPFHHANTGQSGFDAHHHPMLQQMHMAGNFPPPHLLQGLSSAPALPPHPNRGAPLPAHPNSQVSSFMEELNPMAGFPFGPRPVSLGGHGMPSPAPDVAGGSNHPEALQRLLEMEMRSNPKQIHPFAASGGHNSQGMYGHELDMGFGYR</sequence>
<comment type="caution">
    <text evidence="2">The sequence shown here is derived from an EMBL/GenBank/DDBJ whole genome shotgun (WGS) entry which is preliminary data.</text>
</comment>
<feature type="compositionally biased region" description="Basic and acidic residues" evidence="1">
    <location>
        <begin position="1"/>
        <end position="10"/>
    </location>
</feature>
<feature type="region of interest" description="Disordered" evidence="1">
    <location>
        <begin position="734"/>
        <end position="755"/>
    </location>
</feature>
<feature type="compositionally biased region" description="Polar residues" evidence="1">
    <location>
        <begin position="198"/>
        <end position="210"/>
    </location>
</feature>
<dbReference type="OrthoDB" id="1923709at2759"/>
<proteinExistence type="predicted"/>
<feature type="compositionally biased region" description="Basic and acidic residues" evidence="1">
    <location>
        <begin position="100"/>
        <end position="126"/>
    </location>
</feature>
<accession>A0A2P6SHW3</accession>
<feature type="compositionally biased region" description="Polar residues" evidence="1">
    <location>
        <begin position="169"/>
        <end position="178"/>
    </location>
</feature>
<feature type="region of interest" description="Disordered" evidence="1">
    <location>
        <begin position="61"/>
        <end position="305"/>
    </location>
</feature>
<protein>
    <submittedName>
        <fullName evidence="2">Uncharacterized protein</fullName>
    </submittedName>
</protein>
<evidence type="ECO:0000313" key="3">
    <source>
        <dbReference type="Proteomes" id="UP000238479"/>
    </source>
</evidence>
<dbReference type="PANTHER" id="PTHR34802">
    <property type="entry name" value="CHORISMATE SYNTHASE"/>
    <property type="match status" value="1"/>
</dbReference>
<feature type="compositionally biased region" description="Polar residues" evidence="1">
    <location>
        <begin position="735"/>
        <end position="746"/>
    </location>
</feature>
<name>A0A2P6SHW3_ROSCH</name>
<dbReference type="OMA" id="HADIEPA"/>